<evidence type="ECO:0000256" key="7">
    <source>
        <dbReference type="SAM" id="Phobius"/>
    </source>
</evidence>
<dbReference type="PROSITE" id="PS50893">
    <property type="entry name" value="ABC_TRANSPORTER_2"/>
    <property type="match status" value="1"/>
</dbReference>
<dbReference type="InterPro" id="IPR003593">
    <property type="entry name" value="AAA+_ATPase"/>
</dbReference>
<dbReference type="Pfam" id="PF00005">
    <property type="entry name" value="ABC_tran"/>
    <property type="match status" value="1"/>
</dbReference>
<evidence type="ECO:0000259" key="9">
    <source>
        <dbReference type="PROSITE" id="PS50929"/>
    </source>
</evidence>
<evidence type="ECO:0000259" key="8">
    <source>
        <dbReference type="PROSITE" id="PS50893"/>
    </source>
</evidence>
<evidence type="ECO:0000256" key="6">
    <source>
        <dbReference type="ARBA" id="ARBA00023136"/>
    </source>
</evidence>
<feature type="domain" description="ABC transporter" evidence="8">
    <location>
        <begin position="339"/>
        <end position="574"/>
    </location>
</feature>
<name>A0ABM9C4M6_9BACL</name>
<feature type="domain" description="ABC transmembrane type-1" evidence="9">
    <location>
        <begin position="22"/>
        <end position="306"/>
    </location>
</feature>
<dbReference type="PANTHER" id="PTHR43394">
    <property type="entry name" value="ATP-DEPENDENT PERMEASE MDL1, MITOCHONDRIAL"/>
    <property type="match status" value="1"/>
</dbReference>
<keyword evidence="10" id="KW-0378">Hydrolase</keyword>
<dbReference type="PROSITE" id="PS50929">
    <property type="entry name" value="ABC_TM1F"/>
    <property type="match status" value="1"/>
</dbReference>
<evidence type="ECO:0000313" key="10">
    <source>
        <dbReference type="EMBL" id="CAH1201988.1"/>
    </source>
</evidence>
<feature type="transmembrane region" description="Helical" evidence="7">
    <location>
        <begin position="145"/>
        <end position="178"/>
    </location>
</feature>
<proteinExistence type="predicted"/>
<dbReference type="InterPro" id="IPR003439">
    <property type="entry name" value="ABC_transporter-like_ATP-bd"/>
</dbReference>
<dbReference type="SUPFAM" id="SSF52540">
    <property type="entry name" value="P-loop containing nucleoside triphosphate hydrolases"/>
    <property type="match status" value="1"/>
</dbReference>
<dbReference type="SMART" id="SM00382">
    <property type="entry name" value="AAA"/>
    <property type="match status" value="1"/>
</dbReference>
<dbReference type="CDD" id="cd18541">
    <property type="entry name" value="ABC_6TM_TmrB_like"/>
    <property type="match status" value="1"/>
</dbReference>
<evidence type="ECO:0000256" key="4">
    <source>
        <dbReference type="ARBA" id="ARBA00022840"/>
    </source>
</evidence>
<protein>
    <submittedName>
        <fullName evidence="10">Multidrug resistance ABC transporter ATP-binding/permease protein YheI</fullName>
        <ecNumber evidence="10">3.6.3.-</ecNumber>
    </submittedName>
</protein>
<evidence type="ECO:0000313" key="11">
    <source>
        <dbReference type="Proteomes" id="UP000838686"/>
    </source>
</evidence>
<dbReference type="GO" id="GO:0016787">
    <property type="term" value="F:hydrolase activity"/>
    <property type="evidence" value="ECO:0007669"/>
    <property type="project" value="UniProtKB-KW"/>
</dbReference>
<dbReference type="InterPro" id="IPR017871">
    <property type="entry name" value="ABC_transporter-like_CS"/>
</dbReference>
<dbReference type="Proteomes" id="UP000838686">
    <property type="component" value="Unassembled WGS sequence"/>
</dbReference>
<comment type="subcellular location">
    <subcellularLocation>
        <location evidence="1">Cell membrane</location>
        <topology evidence="1">Multi-pass membrane protein</topology>
    </subcellularLocation>
</comment>
<dbReference type="InterPro" id="IPR039421">
    <property type="entry name" value="Type_1_exporter"/>
</dbReference>
<dbReference type="EC" id="3.6.3.-" evidence="10"/>
<feature type="transmembrane region" description="Helical" evidence="7">
    <location>
        <begin position="63"/>
        <end position="81"/>
    </location>
</feature>
<dbReference type="InterPro" id="IPR027417">
    <property type="entry name" value="P-loop_NTPase"/>
</dbReference>
<sequence>MKVLSFVTRLQWFFRQRWGSYALAISMMAGVSLLTIIPPKLIGNIVDHIRNNDLTSASLNQSVLLLVGLSLLIYVMVYLWITTLFGNSALIEKLLRGRLLANLTKMTPAFYQRNSTGQLMALATNDILAIGQTAGYGVMTLVNTLVGASVVIITMISLISFKLMLAALIPLPFLAIVINKLGKGVRIRFLEAQASFGQMNDHALESISGIRVMRSYVQEEHDLAAFDKVTSQVMNKNRRVSILNALFQPTISLIVGVSYSIGIGYGAYLVFDDQITLGQLISFNIYLGMLIWPMISFGEFINVLQRGSASADRLETTMAQEPDLQDPEAPVQIAVPSSIEMKGLTFTYPTANHPSLQQVSFRLERGETLGVVGRTGSGKSTLLKQLLRQYTVDRERLFIADIPVEQLALDQVKRWIGYVPQEHQLLSKSIRDNIALGKPDASREEIEHAIKMASFTSDIAGMSEGLGTIVGENGVMLSGGQKQRLAIARALLVNSEILLLDDALSAVDARTESRILQHIRKERAGRTTIISTHRLSAVAHANWILVLDEGRVVEEGTHEQLMLLGGWYKQQWERQQMEASLEE</sequence>
<dbReference type="Gene3D" id="1.20.1560.10">
    <property type="entry name" value="ABC transporter type 1, transmembrane domain"/>
    <property type="match status" value="1"/>
</dbReference>
<feature type="transmembrane region" description="Helical" evidence="7">
    <location>
        <begin position="283"/>
        <end position="304"/>
    </location>
</feature>
<reference evidence="10" key="1">
    <citation type="submission" date="2022-01" db="EMBL/GenBank/DDBJ databases">
        <authorList>
            <person name="Criscuolo A."/>
        </authorList>
    </citation>
    <scope>NUCLEOTIDE SEQUENCE</scope>
    <source>
        <strain evidence="10">CIP111893</strain>
    </source>
</reference>
<organism evidence="10 11">
    <name type="scientific">Paenibacillus plantiphilus</name>
    <dbReference type="NCBI Taxonomy" id="2905650"/>
    <lineage>
        <taxon>Bacteria</taxon>
        <taxon>Bacillati</taxon>
        <taxon>Bacillota</taxon>
        <taxon>Bacilli</taxon>
        <taxon>Bacillales</taxon>
        <taxon>Paenibacillaceae</taxon>
        <taxon>Paenibacillus</taxon>
    </lineage>
</organism>
<keyword evidence="4 10" id="KW-0067">ATP-binding</keyword>
<evidence type="ECO:0000256" key="3">
    <source>
        <dbReference type="ARBA" id="ARBA00022741"/>
    </source>
</evidence>
<gene>
    <name evidence="10" type="primary">yheI_1</name>
    <name evidence="10" type="ORF">PAECIP111893_01789</name>
</gene>
<evidence type="ECO:0000256" key="1">
    <source>
        <dbReference type="ARBA" id="ARBA00004651"/>
    </source>
</evidence>
<dbReference type="InterPro" id="IPR011527">
    <property type="entry name" value="ABC1_TM_dom"/>
</dbReference>
<keyword evidence="11" id="KW-1185">Reference proteome</keyword>
<feature type="transmembrane region" description="Helical" evidence="7">
    <location>
        <begin position="246"/>
        <end position="271"/>
    </location>
</feature>
<dbReference type="GO" id="GO:0005524">
    <property type="term" value="F:ATP binding"/>
    <property type="evidence" value="ECO:0007669"/>
    <property type="project" value="UniProtKB-KW"/>
</dbReference>
<dbReference type="Pfam" id="PF00664">
    <property type="entry name" value="ABC_membrane"/>
    <property type="match status" value="1"/>
</dbReference>
<evidence type="ECO:0000256" key="2">
    <source>
        <dbReference type="ARBA" id="ARBA00022692"/>
    </source>
</evidence>
<dbReference type="EMBL" id="CAKMMF010000007">
    <property type="protein sequence ID" value="CAH1201988.1"/>
    <property type="molecule type" value="Genomic_DNA"/>
</dbReference>
<evidence type="ECO:0000256" key="5">
    <source>
        <dbReference type="ARBA" id="ARBA00022989"/>
    </source>
</evidence>
<dbReference type="InterPro" id="IPR036640">
    <property type="entry name" value="ABC1_TM_sf"/>
</dbReference>
<keyword evidence="3" id="KW-0547">Nucleotide-binding</keyword>
<dbReference type="PANTHER" id="PTHR43394:SF1">
    <property type="entry name" value="ATP-BINDING CASSETTE SUB-FAMILY B MEMBER 10, MITOCHONDRIAL"/>
    <property type="match status" value="1"/>
</dbReference>
<keyword evidence="5 7" id="KW-1133">Transmembrane helix</keyword>
<keyword evidence="2 7" id="KW-0812">Transmembrane</keyword>
<dbReference type="Gene3D" id="3.40.50.300">
    <property type="entry name" value="P-loop containing nucleotide triphosphate hydrolases"/>
    <property type="match status" value="1"/>
</dbReference>
<dbReference type="SUPFAM" id="SSF90123">
    <property type="entry name" value="ABC transporter transmembrane region"/>
    <property type="match status" value="1"/>
</dbReference>
<feature type="transmembrane region" description="Helical" evidence="7">
    <location>
        <begin position="20"/>
        <end position="42"/>
    </location>
</feature>
<accession>A0ABM9C4M6</accession>
<comment type="caution">
    <text evidence="10">The sequence shown here is derived from an EMBL/GenBank/DDBJ whole genome shotgun (WGS) entry which is preliminary data.</text>
</comment>
<keyword evidence="6 7" id="KW-0472">Membrane</keyword>
<dbReference type="PROSITE" id="PS00211">
    <property type="entry name" value="ABC_TRANSPORTER_1"/>
    <property type="match status" value="1"/>
</dbReference>